<keyword evidence="2" id="KW-0472">Membrane</keyword>
<feature type="transmembrane region" description="Helical" evidence="2">
    <location>
        <begin position="644"/>
        <end position="666"/>
    </location>
</feature>
<dbReference type="AlphaFoldDB" id="A0A9Q5I2B4"/>
<reference evidence="3" key="1">
    <citation type="submission" date="2016-06" db="EMBL/GenBank/DDBJ databases">
        <title>Draft Genome sequence of the fungus Inonotus baumii.</title>
        <authorList>
            <person name="Zhu H."/>
            <person name="Lin W."/>
        </authorList>
    </citation>
    <scope>NUCLEOTIDE SEQUENCE</scope>
    <source>
        <strain evidence="3">821</strain>
    </source>
</reference>
<feature type="compositionally biased region" description="Polar residues" evidence="1">
    <location>
        <begin position="738"/>
        <end position="750"/>
    </location>
</feature>
<keyword evidence="4" id="KW-1185">Reference proteome</keyword>
<feature type="region of interest" description="Disordered" evidence="1">
    <location>
        <begin position="194"/>
        <end position="219"/>
    </location>
</feature>
<evidence type="ECO:0000256" key="2">
    <source>
        <dbReference type="SAM" id="Phobius"/>
    </source>
</evidence>
<protein>
    <submittedName>
        <fullName evidence="3">Uncharacterized protein</fullName>
    </submittedName>
</protein>
<comment type="caution">
    <text evidence="3">The sequence shown here is derived from an EMBL/GenBank/DDBJ whole genome shotgun (WGS) entry which is preliminary data.</text>
</comment>
<feature type="transmembrane region" description="Helical" evidence="2">
    <location>
        <begin position="548"/>
        <end position="574"/>
    </location>
</feature>
<dbReference type="Proteomes" id="UP000757232">
    <property type="component" value="Unassembled WGS sequence"/>
</dbReference>
<evidence type="ECO:0000313" key="4">
    <source>
        <dbReference type="Proteomes" id="UP000757232"/>
    </source>
</evidence>
<feature type="region of interest" description="Disordered" evidence="1">
    <location>
        <begin position="730"/>
        <end position="750"/>
    </location>
</feature>
<dbReference type="OrthoDB" id="2657661at2759"/>
<name>A0A9Q5I2B4_SANBA</name>
<gene>
    <name evidence="3" type="ORF">A7U60_g2616</name>
</gene>
<organism evidence="3 4">
    <name type="scientific">Sanghuangporus baumii</name>
    <name type="common">Phellinus baumii</name>
    <dbReference type="NCBI Taxonomy" id="108892"/>
    <lineage>
        <taxon>Eukaryota</taxon>
        <taxon>Fungi</taxon>
        <taxon>Dikarya</taxon>
        <taxon>Basidiomycota</taxon>
        <taxon>Agaricomycotina</taxon>
        <taxon>Agaricomycetes</taxon>
        <taxon>Hymenochaetales</taxon>
        <taxon>Hymenochaetaceae</taxon>
        <taxon>Sanghuangporus</taxon>
    </lineage>
</organism>
<evidence type="ECO:0000256" key="1">
    <source>
        <dbReference type="SAM" id="MobiDB-lite"/>
    </source>
</evidence>
<sequence>MALNPILALFQRLMELCRRYARNSLRSLLWLFSLLTKRLEKKRTAGKRELEDEKSGIREVRDDRSLNTTTKALAHVPSSSIPSERTVILACSTTPTKPPRVRVFDHARSRSEPLGSIEGQLASNVPTLVDSPTSEIGFDIGSRFCASPELYGSMHSASPSLGSIEEHKEATFFEGGLRAVPDSRGGSFIEGETYAEPAGMGSKSGEGQRKKIKPTAPSERPRYDRNIIIKNKTDGWKFGPLETYDLFRDRNVKAWDYFVHPEGVPYYLYVSPPGFSFLTEANLQDSAVLEEVETCMNDLEKRIDKFNWKGKRPENVEVVLEIQEDWTYYMVDLDRRVVFWIDEFDGSIFCGRDYGVGERDHFVGQFEFEYWVHIEHFPNHRDVQMKWFGEALGILNYWRVDVISSADSTAPYDQHDLNSLIGSVHQLETRVMSVAANERHHNFYGSPGARIQVWQSVRGQRKNERLWLVKYMSPLLFYAPETHLSGLEKQWVDGVLQERRWKKYQLKLERDWESFVITSTVLLNANVAMLSTPIIFSDNGGDDNSILFASPASVASQVSIVASIASIIIGLLLIRQIRISSKDIDITAIDAVEYLSSRKHGQLGLETMAIQYSLPYALLMWGMVTFLTSIAIACFFGIDGWPNTLVKLIYAVSWLFIIPLILWTVITGWETNNHKHIADLVSREWWLSLIERKKEEQDGKKLWSWFKFQKAKGKSADPEAIDLGNCNTAHTATPEPITPTNESETPTVSSEQRNWRVRVKNFGPVRRLTLAFTGR</sequence>
<keyword evidence="2" id="KW-0812">Transmembrane</keyword>
<evidence type="ECO:0000313" key="3">
    <source>
        <dbReference type="EMBL" id="OCB90155.1"/>
    </source>
</evidence>
<dbReference type="EMBL" id="LNZH02000140">
    <property type="protein sequence ID" value="OCB90155.1"/>
    <property type="molecule type" value="Genomic_DNA"/>
</dbReference>
<proteinExistence type="predicted"/>
<feature type="transmembrane region" description="Helical" evidence="2">
    <location>
        <begin position="618"/>
        <end position="638"/>
    </location>
</feature>
<keyword evidence="2" id="KW-1133">Transmembrane helix</keyword>
<accession>A0A9Q5I2B4</accession>